<reference evidence="3" key="2">
    <citation type="submission" date="2017-02" db="UniProtKB">
        <authorList>
            <consortium name="WormBaseParasite"/>
        </authorList>
    </citation>
    <scope>IDENTIFICATION</scope>
</reference>
<feature type="coiled-coil region" evidence="1">
    <location>
        <begin position="72"/>
        <end position="102"/>
    </location>
</feature>
<organism evidence="2 3">
    <name type="scientific">Angiostrongylus cantonensis</name>
    <name type="common">Rat lungworm</name>
    <dbReference type="NCBI Taxonomy" id="6313"/>
    <lineage>
        <taxon>Eukaryota</taxon>
        <taxon>Metazoa</taxon>
        <taxon>Ecdysozoa</taxon>
        <taxon>Nematoda</taxon>
        <taxon>Chromadorea</taxon>
        <taxon>Rhabditida</taxon>
        <taxon>Rhabditina</taxon>
        <taxon>Rhabditomorpha</taxon>
        <taxon>Strongyloidea</taxon>
        <taxon>Metastrongylidae</taxon>
        <taxon>Angiostrongylus</taxon>
    </lineage>
</organism>
<name>A0A0K0DEK7_ANGCA</name>
<proteinExistence type="predicted"/>
<evidence type="ECO:0000256" key="1">
    <source>
        <dbReference type="SAM" id="Coils"/>
    </source>
</evidence>
<dbReference type="WBParaSite" id="ACAC_0000930701-mRNA-1">
    <property type="protein sequence ID" value="ACAC_0000930701-mRNA-1"/>
    <property type="gene ID" value="ACAC_0000930701"/>
</dbReference>
<sequence>MWTIDGDQSEKIYSGIHDSIIEKDDHVEFDTWVHGGSMTGVMETLNRAIDTFVDDICQEAMKLKDLTLTKVLSALQAKKRGLKLTKEEIEEKKLEIEKKLCDLKVLSEHCKKKSEELQVAEGYRFISPEATMEGSMHPVATAFNTSLCLLAEKLKGDIETATESLRQAREQVQTLAQLSESMMEKGIKLQILHMDNDSLLFCMNWFLRYEHFVFLTF</sequence>
<reference evidence="2" key="1">
    <citation type="submission" date="2012-09" db="EMBL/GenBank/DDBJ databases">
        <authorList>
            <person name="Martin A.A."/>
        </authorList>
    </citation>
    <scope>NUCLEOTIDE SEQUENCE</scope>
</reference>
<protein>
    <submittedName>
        <fullName evidence="3">Tektin</fullName>
    </submittedName>
</protein>
<evidence type="ECO:0000313" key="2">
    <source>
        <dbReference type="Proteomes" id="UP000035642"/>
    </source>
</evidence>
<keyword evidence="2" id="KW-1185">Reference proteome</keyword>
<feature type="coiled-coil region" evidence="1">
    <location>
        <begin position="151"/>
        <end position="185"/>
    </location>
</feature>
<dbReference type="AlphaFoldDB" id="A0A0K0DEK7"/>
<evidence type="ECO:0000313" key="3">
    <source>
        <dbReference type="WBParaSite" id="ACAC_0000930701-mRNA-1"/>
    </source>
</evidence>
<keyword evidence="1" id="KW-0175">Coiled coil</keyword>
<dbReference type="Proteomes" id="UP000035642">
    <property type="component" value="Unassembled WGS sequence"/>
</dbReference>
<accession>A0A0K0DEK7</accession>